<feature type="transmembrane region" description="Helical" evidence="1">
    <location>
        <begin position="120"/>
        <end position="139"/>
    </location>
</feature>
<keyword evidence="1" id="KW-0812">Transmembrane</keyword>
<sequence length="170" mass="18929">MGDDRMDQGLEKAIGKFKDAIKDLPSDGEERTVSITVGGDNHGSIIVGHHITVNPPAEAKEEKPLTIDELREIVEQGKREARQSWIRNRLNIPTGIMFFLLGLAITGLLNGYLLSVPMSTFNMLLIGGVVIFLAAGFWASRIGDVERGIFQQARQQTLQAKQELQRRRFS</sequence>
<accession>A0ABT0SRM9</accession>
<evidence type="ECO:0000256" key="1">
    <source>
        <dbReference type="SAM" id="Phobius"/>
    </source>
</evidence>
<gene>
    <name evidence="2" type="ORF">M8006_10770</name>
</gene>
<feature type="transmembrane region" description="Helical" evidence="1">
    <location>
        <begin position="92"/>
        <end position="114"/>
    </location>
</feature>
<reference evidence="2" key="1">
    <citation type="submission" date="2022-05" db="EMBL/GenBank/DDBJ databases">
        <title>Halomonas geminus sp. nov. and Halomonas llamarensis sp. nov. isolated from high-altitude salars of the Atacama Desert.</title>
        <authorList>
            <person name="Hintersatz C."/>
            <person name="Rojas L.A."/>
            <person name="Wei T.-S."/>
            <person name="Kutschke S."/>
            <person name="Lehmann F."/>
            <person name="Jain R."/>
            <person name="Pollmann K."/>
        </authorList>
    </citation>
    <scope>NUCLEOTIDE SEQUENCE</scope>
    <source>
        <strain evidence="2">ATCHA</strain>
    </source>
</reference>
<dbReference type="EMBL" id="JAMJPJ010000016">
    <property type="protein sequence ID" value="MCL7930452.1"/>
    <property type="molecule type" value="Genomic_DNA"/>
</dbReference>
<evidence type="ECO:0000313" key="2">
    <source>
        <dbReference type="EMBL" id="MCL7930452.1"/>
    </source>
</evidence>
<comment type="caution">
    <text evidence="2">The sequence shown here is derived from an EMBL/GenBank/DDBJ whole genome shotgun (WGS) entry which is preliminary data.</text>
</comment>
<keyword evidence="1" id="KW-0472">Membrane</keyword>
<evidence type="ECO:0000313" key="3">
    <source>
        <dbReference type="Proteomes" id="UP001165308"/>
    </source>
</evidence>
<dbReference type="Proteomes" id="UP001165308">
    <property type="component" value="Unassembled WGS sequence"/>
</dbReference>
<organism evidence="2 3">
    <name type="scientific">Halomonas llamarensis</name>
    <dbReference type="NCBI Taxonomy" id="2945104"/>
    <lineage>
        <taxon>Bacteria</taxon>
        <taxon>Pseudomonadati</taxon>
        <taxon>Pseudomonadota</taxon>
        <taxon>Gammaproteobacteria</taxon>
        <taxon>Oceanospirillales</taxon>
        <taxon>Halomonadaceae</taxon>
        <taxon>Halomonas</taxon>
    </lineage>
</organism>
<dbReference type="RefSeq" id="WP_250082043.1">
    <property type="nucleotide sequence ID" value="NZ_JAMJPJ010000016.1"/>
</dbReference>
<proteinExistence type="predicted"/>
<keyword evidence="1" id="KW-1133">Transmembrane helix</keyword>
<keyword evidence="3" id="KW-1185">Reference proteome</keyword>
<protein>
    <submittedName>
        <fullName evidence="2">Uncharacterized protein</fullName>
    </submittedName>
</protein>
<name>A0ABT0SRM9_9GAMM</name>